<evidence type="ECO:0000313" key="5">
    <source>
        <dbReference type="EMBL" id="MBY4638398.1"/>
    </source>
</evidence>
<dbReference type="RefSeq" id="WP_201927370.1">
    <property type="nucleotide sequence ID" value="NZ_JAERPO010000002.1"/>
</dbReference>
<reference evidence="5" key="1">
    <citation type="submission" date="2021-08" db="EMBL/GenBank/DDBJ databases">
        <title>Sphingopyxis panaciterrulae sp. nov., isolated from the surface water of the Yellow Sea.</title>
        <authorList>
            <person name="Gao Z."/>
            <person name="Zhang D."/>
            <person name="Zhang A."/>
        </authorList>
    </citation>
    <scope>NUCLEOTIDE SEQUENCE</scope>
    <source>
        <strain evidence="5">XHP0097</strain>
    </source>
</reference>
<dbReference type="Gene3D" id="1.10.10.10">
    <property type="entry name" value="Winged helix-like DNA-binding domain superfamily/Winged helix DNA-binding domain"/>
    <property type="match status" value="2"/>
</dbReference>
<organism evidence="5 6">
    <name type="scientific">Sphingopyxis jiangsuensis</name>
    <dbReference type="NCBI Taxonomy" id="2871171"/>
    <lineage>
        <taxon>Bacteria</taxon>
        <taxon>Pseudomonadati</taxon>
        <taxon>Pseudomonadota</taxon>
        <taxon>Alphaproteobacteria</taxon>
        <taxon>Sphingomonadales</taxon>
        <taxon>Sphingomonadaceae</taxon>
        <taxon>Sphingopyxis</taxon>
    </lineage>
</organism>
<comment type="caution">
    <text evidence="5">The sequence shown here is derived from an EMBL/GenBank/DDBJ whole genome shotgun (WGS) entry which is preliminary data.</text>
</comment>
<feature type="domain" description="HTH gntR-type" evidence="4">
    <location>
        <begin position="13"/>
        <end position="80"/>
    </location>
</feature>
<evidence type="ECO:0000259" key="4">
    <source>
        <dbReference type="PROSITE" id="PS50949"/>
    </source>
</evidence>
<name>A0ABS7MHF8_9SPHN</name>
<dbReference type="InterPro" id="IPR008920">
    <property type="entry name" value="TF_FadR/GntR_C"/>
</dbReference>
<dbReference type="InterPro" id="IPR011711">
    <property type="entry name" value="GntR_C"/>
</dbReference>
<dbReference type="PROSITE" id="PS50949">
    <property type="entry name" value="HTH_GNTR"/>
    <property type="match status" value="1"/>
</dbReference>
<evidence type="ECO:0000256" key="1">
    <source>
        <dbReference type="ARBA" id="ARBA00023015"/>
    </source>
</evidence>
<keyword evidence="3" id="KW-0804">Transcription</keyword>
<dbReference type="Gene3D" id="1.20.120.530">
    <property type="entry name" value="GntR ligand-binding domain-like"/>
    <property type="match status" value="1"/>
</dbReference>
<dbReference type="SMART" id="SM00895">
    <property type="entry name" value="FCD"/>
    <property type="match status" value="1"/>
</dbReference>
<proteinExistence type="predicted"/>
<keyword evidence="1" id="KW-0805">Transcription regulation</keyword>
<dbReference type="EMBL" id="JAILXK010000002">
    <property type="protein sequence ID" value="MBY4638398.1"/>
    <property type="molecule type" value="Genomic_DNA"/>
</dbReference>
<dbReference type="Pfam" id="PF07729">
    <property type="entry name" value="FCD"/>
    <property type="match status" value="1"/>
</dbReference>
<protein>
    <submittedName>
        <fullName evidence="5">GntR family transcriptional regulator</fullName>
    </submittedName>
</protein>
<dbReference type="SUPFAM" id="SSF48008">
    <property type="entry name" value="GntR ligand-binding domain-like"/>
    <property type="match status" value="1"/>
</dbReference>
<keyword evidence="6" id="KW-1185">Reference proteome</keyword>
<dbReference type="InterPro" id="IPR036388">
    <property type="entry name" value="WH-like_DNA-bd_sf"/>
</dbReference>
<evidence type="ECO:0000256" key="2">
    <source>
        <dbReference type="ARBA" id="ARBA00023125"/>
    </source>
</evidence>
<dbReference type="PANTHER" id="PTHR43537">
    <property type="entry name" value="TRANSCRIPTIONAL REGULATOR, GNTR FAMILY"/>
    <property type="match status" value="1"/>
</dbReference>
<keyword evidence="2" id="KW-0238">DNA-binding</keyword>
<evidence type="ECO:0000256" key="3">
    <source>
        <dbReference type="ARBA" id="ARBA00023163"/>
    </source>
</evidence>
<dbReference type="SUPFAM" id="SSF46785">
    <property type="entry name" value="Winged helix' DNA-binding domain"/>
    <property type="match status" value="2"/>
</dbReference>
<dbReference type="PANTHER" id="PTHR43537:SF5">
    <property type="entry name" value="UXU OPERON TRANSCRIPTIONAL REGULATOR"/>
    <property type="match status" value="1"/>
</dbReference>
<gene>
    <name evidence="5" type="ORF">K5P26_14740</name>
</gene>
<dbReference type="SMART" id="SM00345">
    <property type="entry name" value="HTH_GNTR"/>
    <property type="match status" value="2"/>
</dbReference>
<dbReference type="Pfam" id="PF00392">
    <property type="entry name" value="GntR"/>
    <property type="match status" value="1"/>
</dbReference>
<accession>A0ABS7MHF8</accession>
<dbReference type="InterPro" id="IPR036390">
    <property type="entry name" value="WH_DNA-bd_sf"/>
</dbReference>
<dbReference type="Proteomes" id="UP001166571">
    <property type="component" value="Unassembled WGS sequence"/>
</dbReference>
<evidence type="ECO:0000313" key="6">
    <source>
        <dbReference type="Proteomes" id="UP001166571"/>
    </source>
</evidence>
<sequence>MSIVSEDFNYGDARLNEVVEQILRAAIADHSIPQGALLAEARLADFFDLSRAPVQQALKRLERDKIVEKVDGKGYFVGSAGDRADSAKPWADIPIPAEARSALLARAGWEKIYPHVERDIVGMMAFGRHNINELALAEYYGVSRTVTRDVLSRLETAGLLEKSQRSHWAVPRLDARLMKDLYQMRRLLEPAALLDAAEVVDRDSVAAMVDRLRDAEARYPDVDLEELAAFEDDLHVKVVGSCRNKRILSALQQSQVPLVATAYLFQLYLGIPEDEPFLVEHRLVLELLAQGTPQPAAAALDAHLASALGKGLKRLEFLSHIKRPEAPPYLQPAV</sequence>
<dbReference type="InterPro" id="IPR000524">
    <property type="entry name" value="Tscrpt_reg_HTH_GntR"/>
</dbReference>